<evidence type="ECO:0000313" key="1">
    <source>
        <dbReference type="EMBL" id="KAK1435329.1"/>
    </source>
</evidence>
<protein>
    <submittedName>
        <fullName evidence="1">Uncharacterized protein</fullName>
    </submittedName>
</protein>
<evidence type="ECO:0000313" key="2">
    <source>
        <dbReference type="Proteomes" id="UP001229421"/>
    </source>
</evidence>
<gene>
    <name evidence="1" type="ORF">QVD17_01090</name>
</gene>
<dbReference type="Proteomes" id="UP001229421">
    <property type="component" value="Unassembled WGS sequence"/>
</dbReference>
<comment type="caution">
    <text evidence="1">The sequence shown here is derived from an EMBL/GenBank/DDBJ whole genome shotgun (WGS) entry which is preliminary data.</text>
</comment>
<keyword evidence="2" id="KW-1185">Reference proteome</keyword>
<name>A0AAD8L4D1_TARER</name>
<dbReference type="EMBL" id="JAUHHV010000001">
    <property type="protein sequence ID" value="KAK1435329.1"/>
    <property type="molecule type" value="Genomic_DNA"/>
</dbReference>
<reference evidence="1" key="1">
    <citation type="journal article" date="2023" name="bioRxiv">
        <title>Improved chromosome-level genome assembly for marigold (Tagetes erecta).</title>
        <authorList>
            <person name="Jiang F."/>
            <person name="Yuan L."/>
            <person name="Wang S."/>
            <person name="Wang H."/>
            <person name="Xu D."/>
            <person name="Wang A."/>
            <person name="Fan W."/>
        </authorList>
    </citation>
    <scope>NUCLEOTIDE SEQUENCE</scope>
    <source>
        <strain evidence="1">WSJ</strain>
        <tissue evidence="1">Leaf</tissue>
    </source>
</reference>
<sequence>MLSDEFVHLLEAGKCKKIRALALFYQFCTCFDALKTQLTLCLYSNLEYTFGLKLDFCVRNLPSAKGHKASFGKTFHK</sequence>
<organism evidence="1 2">
    <name type="scientific">Tagetes erecta</name>
    <name type="common">African marigold</name>
    <dbReference type="NCBI Taxonomy" id="13708"/>
    <lineage>
        <taxon>Eukaryota</taxon>
        <taxon>Viridiplantae</taxon>
        <taxon>Streptophyta</taxon>
        <taxon>Embryophyta</taxon>
        <taxon>Tracheophyta</taxon>
        <taxon>Spermatophyta</taxon>
        <taxon>Magnoliopsida</taxon>
        <taxon>eudicotyledons</taxon>
        <taxon>Gunneridae</taxon>
        <taxon>Pentapetalae</taxon>
        <taxon>asterids</taxon>
        <taxon>campanulids</taxon>
        <taxon>Asterales</taxon>
        <taxon>Asteraceae</taxon>
        <taxon>Asteroideae</taxon>
        <taxon>Heliantheae alliance</taxon>
        <taxon>Tageteae</taxon>
        <taxon>Tagetes</taxon>
    </lineage>
</organism>
<accession>A0AAD8L4D1</accession>
<dbReference type="AlphaFoldDB" id="A0AAD8L4D1"/>
<proteinExistence type="predicted"/>